<reference evidence="1 2" key="1">
    <citation type="submission" date="2016-02" db="EMBL/GenBank/DDBJ databases">
        <title>Genome analysis of coral dinoflagellate symbionts highlights evolutionary adaptations to a symbiotic lifestyle.</title>
        <authorList>
            <person name="Aranda M."/>
            <person name="Li Y."/>
            <person name="Liew Y.J."/>
            <person name="Baumgarten S."/>
            <person name="Simakov O."/>
            <person name="Wilson M."/>
            <person name="Piel J."/>
            <person name="Ashoor H."/>
            <person name="Bougouffa S."/>
            <person name="Bajic V.B."/>
            <person name="Ryu T."/>
            <person name="Ravasi T."/>
            <person name="Bayer T."/>
            <person name="Micklem G."/>
            <person name="Kim H."/>
            <person name="Bhak J."/>
            <person name="Lajeunesse T.C."/>
            <person name="Voolstra C.R."/>
        </authorList>
    </citation>
    <scope>NUCLEOTIDE SEQUENCE [LARGE SCALE GENOMIC DNA]</scope>
    <source>
        <strain evidence="1 2">CCMP2467</strain>
    </source>
</reference>
<comment type="caution">
    <text evidence="1">The sequence shown here is derived from an EMBL/GenBank/DDBJ whole genome shotgun (WGS) entry which is preliminary data.</text>
</comment>
<dbReference type="AlphaFoldDB" id="A0A1Q9CMG0"/>
<proteinExistence type="predicted"/>
<protein>
    <submittedName>
        <fullName evidence="1">Uncharacterized protein</fullName>
    </submittedName>
</protein>
<evidence type="ECO:0000313" key="1">
    <source>
        <dbReference type="EMBL" id="OLP84108.1"/>
    </source>
</evidence>
<name>A0A1Q9CMG0_SYMMI</name>
<sequence length="115" mass="12804">MLRDGVEHQAFKVDLTKNVPTGKATKSILESNRWKNATFKVRVILAEALGEDPAKLDFFAKVGCQMRRLRNNEQIPSKVLVKGIPNFNRKVERYPHPSGSSVDFMLGSGDGGFSI</sequence>
<organism evidence="1 2">
    <name type="scientific">Symbiodinium microadriaticum</name>
    <name type="common">Dinoflagellate</name>
    <name type="synonym">Zooxanthella microadriatica</name>
    <dbReference type="NCBI Taxonomy" id="2951"/>
    <lineage>
        <taxon>Eukaryota</taxon>
        <taxon>Sar</taxon>
        <taxon>Alveolata</taxon>
        <taxon>Dinophyceae</taxon>
        <taxon>Suessiales</taxon>
        <taxon>Symbiodiniaceae</taxon>
        <taxon>Symbiodinium</taxon>
    </lineage>
</organism>
<accession>A0A1Q9CMG0</accession>
<dbReference type="Proteomes" id="UP000186817">
    <property type="component" value="Unassembled WGS sequence"/>
</dbReference>
<dbReference type="EMBL" id="LSRX01001068">
    <property type="protein sequence ID" value="OLP84108.1"/>
    <property type="molecule type" value="Genomic_DNA"/>
</dbReference>
<keyword evidence="2" id="KW-1185">Reference proteome</keyword>
<gene>
    <name evidence="1" type="ORF">AK812_SmicGene35052</name>
</gene>
<evidence type="ECO:0000313" key="2">
    <source>
        <dbReference type="Proteomes" id="UP000186817"/>
    </source>
</evidence>